<dbReference type="Gene3D" id="2.70.70.10">
    <property type="entry name" value="Glucose Permease (Domain IIA)"/>
    <property type="match status" value="1"/>
</dbReference>
<dbReference type="PANTHER" id="PTHR21666:SF270">
    <property type="entry name" value="MUREIN HYDROLASE ACTIVATOR ENVC"/>
    <property type="match status" value="1"/>
</dbReference>
<sequence length="435" mass="49145">MADNKEIPGRNHRLNQNSWQNKIRALLFCAFLSAVFSFNTFANPIIDNKNQLKNLQQDIAEKEKNVQQQQQKRSTLLSQLQDQENTISKVGLSLHTTQTQLSKLNKEITALNANIKKLEKQQTAQRGMLARQLDAAFRQGQHQGLELMFRGEEGKRGERILAYYSYLNQARQDTIVKLEQTTVDLTEQKKLEQQKQKEQKQVLTEQQQQKQQMEVARSARQQTLTELESSLKKDQKSLAELKQNETRLRDKIAKAEREAKARAEREAKEAARVRAQIAAKQKQAQKKGSSYKPTEDERALMARTGGLGRPAGQAIWPVRGKVIHEFGEALQGELRWKGMVIAATEGTEVKAISDGRVLLADWLQGYGLVVVIEHGKGDMSLYGYNQSALVSVGQQVRAGQPIALVGNSGGQEQPALYFEIRRQGRAVNPQPWLGR</sequence>
<dbReference type="Gene3D" id="6.10.250.3150">
    <property type="match status" value="1"/>
</dbReference>
<dbReference type="PANTHER" id="PTHR21666">
    <property type="entry name" value="PEPTIDASE-RELATED"/>
    <property type="match status" value="1"/>
</dbReference>
<dbReference type="AlphaFoldDB" id="A0A4R4K085"/>
<dbReference type="InterPro" id="IPR016047">
    <property type="entry name" value="M23ase_b-sheet_dom"/>
</dbReference>
<feature type="chain" id="PRO_5020753130" evidence="2">
    <location>
        <begin position="43"/>
        <end position="435"/>
    </location>
</feature>
<comment type="caution">
    <text evidence="4">The sequence shown here is derived from an EMBL/GenBank/DDBJ whole genome shotgun (WGS) entry which is preliminary data.</text>
</comment>
<organism evidence="4 5">
    <name type="scientific">Photorhabdus khanii subsp. guanajuatensis</name>
    <dbReference type="NCBI Taxonomy" id="2100166"/>
    <lineage>
        <taxon>Bacteria</taxon>
        <taxon>Pseudomonadati</taxon>
        <taxon>Pseudomonadota</taxon>
        <taxon>Gammaproteobacteria</taxon>
        <taxon>Enterobacterales</taxon>
        <taxon>Morganellaceae</taxon>
        <taxon>Photorhabdus</taxon>
    </lineage>
</organism>
<dbReference type="InterPro" id="IPR050570">
    <property type="entry name" value="Cell_wall_metabolism_enzyme"/>
</dbReference>
<keyword evidence="1" id="KW-0175">Coiled coil</keyword>
<evidence type="ECO:0000259" key="3">
    <source>
        <dbReference type="Pfam" id="PF01551"/>
    </source>
</evidence>
<dbReference type="EMBL" id="PUJY01000007">
    <property type="protein sequence ID" value="TDB60667.1"/>
    <property type="molecule type" value="Genomic_DNA"/>
</dbReference>
<dbReference type="NCBIfam" id="NF008644">
    <property type="entry name" value="PRK11637.1"/>
    <property type="match status" value="1"/>
</dbReference>
<feature type="coiled-coil region" evidence="1">
    <location>
        <begin position="188"/>
        <end position="283"/>
    </location>
</feature>
<feature type="domain" description="M23ase beta-sheet core" evidence="3">
    <location>
        <begin position="336"/>
        <end position="429"/>
    </location>
</feature>
<keyword evidence="4" id="KW-0378">Hydrolase</keyword>
<dbReference type="Pfam" id="PF01551">
    <property type="entry name" value="Peptidase_M23"/>
    <property type="match status" value="1"/>
</dbReference>
<evidence type="ECO:0000256" key="2">
    <source>
        <dbReference type="SAM" id="SignalP"/>
    </source>
</evidence>
<accession>A0A4R4K085</accession>
<evidence type="ECO:0000313" key="5">
    <source>
        <dbReference type="Proteomes" id="UP000295598"/>
    </source>
</evidence>
<dbReference type="SUPFAM" id="SSF51261">
    <property type="entry name" value="Duplicated hybrid motif"/>
    <property type="match status" value="1"/>
</dbReference>
<dbReference type="Proteomes" id="UP000295598">
    <property type="component" value="Unassembled WGS sequence"/>
</dbReference>
<dbReference type="CDD" id="cd12797">
    <property type="entry name" value="M23_peptidase"/>
    <property type="match status" value="1"/>
</dbReference>
<feature type="signal peptide" evidence="2">
    <location>
        <begin position="1"/>
        <end position="42"/>
    </location>
</feature>
<keyword evidence="2" id="KW-0732">Signal</keyword>
<evidence type="ECO:0000256" key="1">
    <source>
        <dbReference type="SAM" id="Coils"/>
    </source>
</evidence>
<proteinExistence type="predicted"/>
<gene>
    <name evidence="4" type="ORF">C5467_06205</name>
</gene>
<reference evidence="4 5" key="1">
    <citation type="journal article" date="2019" name="Int. J. Syst. Evol. Microbiol.">
        <title>Photorhabdus khanii subsp. guanajuatensis subsp. nov., isolated from Heterorhabditis atacamensis, and Photorhabdus luminescens subsp. mexicana subsp. nov., isolated from Heterorhabditis mexicana entomopathogenic nematodes.</title>
        <authorList>
            <person name="Machado R.A.R."/>
            <person name="Bruno P."/>
            <person name="Arce C.C.M."/>
            <person name="Liechti N."/>
            <person name="Kohler A."/>
            <person name="Bernal J."/>
            <person name="Bruggmann R."/>
            <person name="Turlings T.C.J."/>
        </authorList>
    </citation>
    <scope>NUCLEOTIDE SEQUENCE [LARGE SCALE GENOMIC DNA]</scope>
    <source>
        <strain evidence="4 5">MEX20-17</strain>
    </source>
</reference>
<name>A0A4R4K085_9GAMM</name>
<dbReference type="GO" id="GO:0004222">
    <property type="term" value="F:metalloendopeptidase activity"/>
    <property type="evidence" value="ECO:0007669"/>
    <property type="project" value="TreeGrafter"/>
</dbReference>
<protein>
    <submittedName>
        <fullName evidence="4">Murein hydrolase activator EnvC</fullName>
    </submittedName>
</protein>
<dbReference type="RefSeq" id="WP_132353311.1">
    <property type="nucleotide sequence ID" value="NZ_CAWOJO010000007.1"/>
</dbReference>
<dbReference type="InterPro" id="IPR011055">
    <property type="entry name" value="Dup_hybrid_motif"/>
</dbReference>
<feature type="coiled-coil region" evidence="1">
    <location>
        <begin position="45"/>
        <end position="121"/>
    </location>
</feature>
<dbReference type="FunFam" id="2.70.70.10:FF:000003">
    <property type="entry name" value="Murein hydrolase activator EnvC"/>
    <property type="match status" value="1"/>
</dbReference>
<evidence type="ECO:0000313" key="4">
    <source>
        <dbReference type="EMBL" id="TDB60667.1"/>
    </source>
</evidence>